<dbReference type="InterPro" id="IPR001362">
    <property type="entry name" value="Glyco_hydro_32"/>
</dbReference>
<dbReference type="EMBL" id="LDZF01000014">
    <property type="protein sequence ID" value="KMK12890.1"/>
    <property type="molecule type" value="Genomic_DNA"/>
</dbReference>
<dbReference type="PANTHER" id="PTHR43101">
    <property type="entry name" value="BETA-FRUCTOSIDASE"/>
    <property type="match status" value="1"/>
</dbReference>
<proteinExistence type="inferred from homology"/>
<keyword evidence="3 4" id="KW-0326">Glycosidase</keyword>
<dbReference type="InterPro" id="IPR013148">
    <property type="entry name" value="Glyco_hydro_32_N"/>
</dbReference>
<dbReference type="PROSITE" id="PS00609">
    <property type="entry name" value="GLYCOSYL_HYDROL_F32"/>
    <property type="match status" value="1"/>
</dbReference>
<dbReference type="SMART" id="SM00640">
    <property type="entry name" value="Glyco_32"/>
    <property type="match status" value="1"/>
</dbReference>
<dbReference type="InterPro" id="IPR018053">
    <property type="entry name" value="Glyco_hydro_32_AS"/>
</dbReference>
<comment type="catalytic activity">
    <reaction evidence="4">
        <text>Hydrolysis of terminal non-reducing beta-D-fructofuranoside residues in beta-D-fructofuranosides.</text>
        <dbReference type="EC" id="3.2.1.26"/>
    </reaction>
</comment>
<comment type="similarity">
    <text evidence="1 4">Belongs to the glycosyl hydrolase 32 family.</text>
</comment>
<comment type="caution">
    <text evidence="8">The sequence shown here is derived from an EMBL/GenBank/DDBJ whole genome shotgun (WGS) entry which is preliminary data.</text>
</comment>
<dbReference type="InterPro" id="IPR023296">
    <property type="entry name" value="Glyco_hydro_beta-prop_sf"/>
</dbReference>
<evidence type="ECO:0000313" key="9">
    <source>
        <dbReference type="Proteomes" id="UP000036196"/>
    </source>
</evidence>
<dbReference type="UniPathway" id="UPA00238"/>
<evidence type="ECO:0000259" key="7">
    <source>
        <dbReference type="Pfam" id="PF08244"/>
    </source>
</evidence>
<dbReference type="NCBIfam" id="TIGR01322">
    <property type="entry name" value="scrB_fam"/>
    <property type="match status" value="1"/>
</dbReference>
<evidence type="ECO:0000256" key="3">
    <source>
        <dbReference type="ARBA" id="ARBA00023295"/>
    </source>
</evidence>
<dbReference type="InterPro" id="IPR013320">
    <property type="entry name" value="ConA-like_dom_sf"/>
</dbReference>
<dbReference type="InterPro" id="IPR006232">
    <property type="entry name" value="Suc6P_hydrolase"/>
</dbReference>
<evidence type="ECO:0000256" key="2">
    <source>
        <dbReference type="ARBA" id="ARBA00022801"/>
    </source>
</evidence>
<evidence type="ECO:0000256" key="1">
    <source>
        <dbReference type="ARBA" id="ARBA00009902"/>
    </source>
</evidence>
<dbReference type="PATRIC" id="fig|61647.15.peg.1045"/>
<reference evidence="8 9" key="1">
    <citation type="submission" date="2015-05" db="EMBL/GenBank/DDBJ databases">
        <title>Genome sequences of Pluralibacter gergoviae.</title>
        <authorList>
            <person name="Greninger A.L."/>
            <person name="Miller S."/>
        </authorList>
    </citation>
    <scope>NUCLEOTIDE SEQUENCE [LARGE SCALE GENOMIC DNA]</scope>
    <source>
        <strain evidence="8 9">JS81F13</strain>
    </source>
</reference>
<dbReference type="RefSeq" id="WP_048279379.1">
    <property type="nucleotide sequence ID" value="NZ_LDZF01000014.1"/>
</dbReference>
<feature type="domain" description="Glycosyl hydrolase family 32 N-terminal" evidence="6">
    <location>
        <begin position="28"/>
        <end position="329"/>
    </location>
</feature>
<dbReference type="Proteomes" id="UP000036196">
    <property type="component" value="Unassembled WGS sequence"/>
</dbReference>
<dbReference type="STRING" id="61647.LG71_00290"/>
<keyword evidence="2 4" id="KW-0378">Hydrolase</keyword>
<evidence type="ECO:0000256" key="4">
    <source>
        <dbReference type="RuleBase" id="RU362110"/>
    </source>
</evidence>
<organism evidence="8 9">
    <name type="scientific">Pluralibacter gergoviae</name>
    <name type="common">Enterobacter gergoviae</name>
    <dbReference type="NCBI Taxonomy" id="61647"/>
    <lineage>
        <taxon>Bacteria</taxon>
        <taxon>Pseudomonadati</taxon>
        <taxon>Pseudomonadota</taxon>
        <taxon>Gammaproteobacteria</taxon>
        <taxon>Enterobacterales</taxon>
        <taxon>Enterobacteriaceae</taxon>
        <taxon>Pluralibacter</taxon>
    </lineage>
</organism>
<dbReference type="SUPFAM" id="SSF49899">
    <property type="entry name" value="Concanavalin A-like lectins/glucanases"/>
    <property type="match status" value="1"/>
</dbReference>
<evidence type="ECO:0000256" key="5">
    <source>
        <dbReference type="RuleBase" id="RU365015"/>
    </source>
</evidence>
<dbReference type="CDD" id="cd18623">
    <property type="entry name" value="GH32_ScrB-like"/>
    <property type="match status" value="1"/>
</dbReference>
<dbReference type="AlphaFoldDB" id="A0A0J5L249"/>
<comment type="pathway">
    <text evidence="5">Glycan biosynthesis; sucrose metabolism.</text>
</comment>
<feature type="domain" description="Glycosyl hydrolase family 32 C-terminal" evidence="7">
    <location>
        <begin position="333"/>
        <end position="471"/>
    </location>
</feature>
<dbReference type="Pfam" id="PF08244">
    <property type="entry name" value="Glyco_hydro_32C"/>
    <property type="match status" value="1"/>
</dbReference>
<dbReference type="GO" id="GO:0005985">
    <property type="term" value="P:sucrose metabolic process"/>
    <property type="evidence" value="ECO:0007669"/>
    <property type="project" value="UniProtKB-UniPathway"/>
</dbReference>
<dbReference type="PANTHER" id="PTHR43101:SF1">
    <property type="entry name" value="BETA-FRUCTOSIDASE"/>
    <property type="match status" value="1"/>
</dbReference>
<sequence length="481" mass="53910">MKQELQRAQAGVEAMRARRGSAFYPGYHLAPPAGWMNDPNGLILFGGQYHAFYQHHPYSADWGPMHWGHATSEDMVHWQQQPIALAPGDEEDRDGCFSGSAVDDDGVLSLIYTGHVWLDGEGNDSAIREVQCLATSRDGIHFEKQGEVLLPPEGIMHFRDPKVWRQDGAWWMVIGARDRHDSGQVLLYRGSSLRNWTFDRVLAGAKPGESYMWECPDFFPLGQQQYLMFSPQGMRPAGYDYRNRFQSGVIAGRWLPGGGFTPQSSFRELDRGHDFYAPQSFSAADGRRVIIAWMDMWESPMPSKLEGWAGCMTVARELKEVDGELRQLPVAELLSLRRQATAIEAGTLVGERQLADGVKCHELLLTWDTQTSDAEHYGVRLGNSLRLYVDNQARRLVLWRDSPDAGLDGYRSIPLPGGVLLSLRIFFDSSSVEVFVNDGEAVLSSRIYPQEGDRALRLYAAHGEAMLCKGELWALAAIQAD</sequence>
<dbReference type="GO" id="GO:0004564">
    <property type="term" value="F:beta-fructofuranosidase activity"/>
    <property type="evidence" value="ECO:0007669"/>
    <property type="project" value="UniProtKB-EC"/>
</dbReference>
<dbReference type="EC" id="3.2.1.26" evidence="4"/>
<dbReference type="GO" id="GO:0005737">
    <property type="term" value="C:cytoplasm"/>
    <property type="evidence" value="ECO:0007669"/>
    <property type="project" value="UniProtKB-SubCell"/>
</dbReference>
<accession>A0A0J5L249</accession>
<evidence type="ECO:0000259" key="6">
    <source>
        <dbReference type="Pfam" id="PF00251"/>
    </source>
</evidence>
<dbReference type="Gene3D" id="2.60.120.560">
    <property type="entry name" value="Exo-inulinase, domain 1"/>
    <property type="match status" value="1"/>
</dbReference>
<keyword evidence="9" id="KW-1185">Reference proteome</keyword>
<protein>
    <recommendedName>
        <fullName evidence="4">Sucrose-6-phosphate hydrolase</fullName>
        <ecNumber evidence="4">3.2.1.26</ecNumber>
    </recommendedName>
    <alternativeName>
        <fullName evidence="5">Invertase</fullName>
    </alternativeName>
</protein>
<keyword evidence="5" id="KW-0119">Carbohydrate metabolism</keyword>
<name>A0A0J5L249_PLUGE</name>
<keyword evidence="5" id="KW-0963">Cytoplasm</keyword>
<comment type="subcellular location">
    <subcellularLocation>
        <location evidence="5">Cytoplasm</location>
    </subcellularLocation>
</comment>
<gene>
    <name evidence="8" type="ORF">ABW06_14345</name>
</gene>
<dbReference type="eggNOG" id="COG1621">
    <property type="taxonomic scope" value="Bacteria"/>
</dbReference>
<evidence type="ECO:0000313" key="8">
    <source>
        <dbReference type="EMBL" id="KMK12890.1"/>
    </source>
</evidence>
<dbReference type="InterPro" id="IPR051214">
    <property type="entry name" value="GH32_Enzymes"/>
</dbReference>
<dbReference type="Gene3D" id="2.115.10.20">
    <property type="entry name" value="Glycosyl hydrolase domain, family 43"/>
    <property type="match status" value="1"/>
</dbReference>
<dbReference type="SUPFAM" id="SSF75005">
    <property type="entry name" value="Arabinanase/levansucrase/invertase"/>
    <property type="match status" value="1"/>
</dbReference>
<comment type="function">
    <text evidence="5">Enables the bacterium to metabolize sucrose as a sole carbon source.</text>
</comment>
<dbReference type="InterPro" id="IPR013189">
    <property type="entry name" value="Glyco_hydro_32_C"/>
</dbReference>
<dbReference type="Pfam" id="PF00251">
    <property type="entry name" value="Glyco_hydro_32N"/>
    <property type="match status" value="1"/>
</dbReference>